<accession>A0A8J7GL81</accession>
<protein>
    <submittedName>
        <fullName evidence="1">Uncharacterized protein</fullName>
    </submittedName>
</protein>
<comment type="caution">
    <text evidence="1">The sequence shown here is derived from an EMBL/GenBank/DDBJ whole genome shotgun (WGS) entry which is preliminary data.</text>
</comment>
<keyword evidence="2" id="KW-1185">Reference proteome</keyword>
<name>A0A8J7GL81_9ACTN</name>
<sequence>MLAEAGRAYREGADDLERSGVPYTHSEDGLFHVRAMYNRETLTACNCGDHPRPDDFAYVGGESVLVRMPATNSDEELWLPAVTVGQAVYLPNVGWRVRVSGTIVGSNVLVGPDDVEKDL</sequence>
<reference evidence="1" key="1">
    <citation type="submission" date="2020-11" db="EMBL/GenBank/DDBJ databases">
        <title>Sequencing the genomes of 1000 actinobacteria strains.</title>
        <authorList>
            <person name="Klenk H.-P."/>
        </authorList>
    </citation>
    <scope>NUCLEOTIDE SEQUENCE</scope>
    <source>
        <strain evidence="1">DSM 45356</strain>
    </source>
</reference>
<proteinExistence type="predicted"/>
<dbReference type="RefSeq" id="WP_197006825.1">
    <property type="nucleotide sequence ID" value="NZ_BONS01000006.1"/>
</dbReference>
<organism evidence="1 2">
    <name type="scientific">Longispora fulva</name>
    <dbReference type="NCBI Taxonomy" id="619741"/>
    <lineage>
        <taxon>Bacteria</taxon>
        <taxon>Bacillati</taxon>
        <taxon>Actinomycetota</taxon>
        <taxon>Actinomycetes</taxon>
        <taxon>Micromonosporales</taxon>
        <taxon>Micromonosporaceae</taxon>
        <taxon>Longispora</taxon>
    </lineage>
</organism>
<dbReference type="Proteomes" id="UP000622552">
    <property type="component" value="Unassembled WGS sequence"/>
</dbReference>
<dbReference type="AlphaFoldDB" id="A0A8J7GL81"/>
<evidence type="ECO:0000313" key="2">
    <source>
        <dbReference type="Proteomes" id="UP000622552"/>
    </source>
</evidence>
<dbReference type="EMBL" id="JADOUF010000001">
    <property type="protein sequence ID" value="MBG6140261.1"/>
    <property type="molecule type" value="Genomic_DNA"/>
</dbReference>
<gene>
    <name evidence="1" type="ORF">IW245_006455</name>
</gene>
<evidence type="ECO:0000313" key="1">
    <source>
        <dbReference type="EMBL" id="MBG6140261.1"/>
    </source>
</evidence>